<dbReference type="PRINTS" id="PR01791">
    <property type="entry name" value="REGUCALCIN"/>
</dbReference>
<feature type="binding site" evidence="15">
    <location>
        <position position="12"/>
    </location>
    <ligand>
        <name>substrate</name>
    </ligand>
</feature>
<dbReference type="EMBL" id="JAWQEG010002896">
    <property type="protein sequence ID" value="KAK3869055.1"/>
    <property type="molecule type" value="Genomic_DNA"/>
</dbReference>
<dbReference type="Pfam" id="PF08450">
    <property type="entry name" value="SGL"/>
    <property type="match status" value="1"/>
</dbReference>
<feature type="active site" description="Proton donor/acceptor" evidence="14">
    <location>
        <position position="98"/>
    </location>
</feature>
<dbReference type="PANTHER" id="PTHR10907">
    <property type="entry name" value="REGUCALCIN"/>
    <property type="match status" value="1"/>
</dbReference>
<keyword evidence="15" id="KW-0862">Zinc</keyword>
<evidence type="ECO:0000256" key="8">
    <source>
        <dbReference type="ARBA" id="ARBA00016808"/>
    </source>
</evidence>
<dbReference type="PRINTS" id="PR01790">
    <property type="entry name" value="SMP30FAMILY"/>
</dbReference>
<dbReference type="GO" id="GO:0005737">
    <property type="term" value="C:cytoplasm"/>
    <property type="evidence" value="ECO:0007669"/>
    <property type="project" value="UniProtKB-SubCell"/>
</dbReference>
<comment type="similarity">
    <text evidence="6">Belongs to the SMP-30/CGR1 family.</text>
</comment>
<keyword evidence="10 15" id="KW-0479">Metal-binding</keyword>
<dbReference type="GO" id="GO:0030234">
    <property type="term" value="F:enzyme regulator activity"/>
    <property type="evidence" value="ECO:0007669"/>
    <property type="project" value="InterPro"/>
</dbReference>
<evidence type="ECO:0000313" key="17">
    <source>
        <dbReference type="EMBL" id="KAK3869055.1"/>
    </source>
</evidence>
<dbReference type="GO" id="GO:0004341">
    <property type="term" value="F:gluconolactonase activity"/>
    <property type="evidence" value="ECO:0007669"/>
    <property type="project" value="UniProtKB-EC"/>
</dbReference>
<dbReference type="PANTHER" id="PTHR10907:SF47">
    <property type="entry name" value="REGUCALCIN"/>
    <property type="match status" value="1"/>
</dbReference>
<evidence type="ECO:0000256" key="12">
    <source>
        <dbReference type="ARBA" id="ARBA00022837"/>
    </source>
</evidence>
<proteinExistence type="inferred from homology"/>
<evidence type="ECO:0000256" key="10">
    <source>
        <dbReference type="ARBA" id="ARBA00022723"/>
    </source>
</evidence>
<comment type="cofactor">
    <cofactor evidence="3">
        <name>Mn(2+)</name>
        <dbReference type="ChEBI" id="CHEBI:29035"/>
    </cofactor>
</comment>
<evidence type="ECO:0000313" key="18">
    <source>
        <dbReference type="Proteomes" id="UP001286313"/>
    </source>
</evidence>
<comment type="caution">
    <text evidence="17">The sequence shown here is derived from an EMBL/GenBank/DDBJ whole genome shotgun (WGS) entry which is preliminary data.</text>
</comment>
<evidence type="ECO:0000259" key="16">
    <source>
        <dbReference type="Pfam" id="PF08450"/>
    </source>
</evidence>
<evidence type="ECO:0000256" key="2">
    <source>
        <dbReference type="ARBA" id="ARBA00001913"/>
    </source>
</evidence>
<comment type="subcellular location">
    <subcellularLocation>
        <location evidence="5">Cytoplasm</location>
    </subcellularLocation>
</comment>
<evidence type="ECO:0000256" key="11">
    <source>
        <dbReference type="ARBA" id="ARBA00022801"/>
    </source>
</evidence>
<feature type="binding site" evidence="15">
    <location>
        <position position="98"/>
    </location>
    <ligand>
        <name>a divalent metal cation</name>
        <dbReference type="ChEBI" id="CHEBI:60240"/>
    </ligand>
</feature>
<comment type="cofactor">
    <cofactor evidence="15">
        <name>Zn(2+)</name>
        <dbReference type="ChEBI" id="CHEBI:29105"/>
    </cofactor>
    <text evidence="15">Binds 1 divalent metal cation per subunit.</text>
</comment>
<dbReference type="InterPro" id="IPR011042">
    <property type="entry name" value="6-blade_b-propeller_TolB-like"/>
</dbReference>
<name>A0AAE1F7K6_PETCI</name>
<dbReference type="EC" id="3.1.1.17" evidence="7"/>
<evidence type="ECO:0000256" key="5">
    <source>
        <dbReference type="ARBA" id="ARBA00004496"/>
    </source>
</evidence>
<keyword evidence="9" id="KW-0963">Cytoplasm</keyword>
<dbReference type="GO" id="GO:0019853">
    <property type="term" value="P:L-ascorbic acid biosynthetic process"/>
    <property type="evidence" value="ECO:0007669"/>
    <property type="project" value="TreeGrafter"/>
</dbReference>
<evidence type="ECO:0000256" key="1">
    <source>
        <dbReference type="ARBA" id="ARBA00001589"/>
    </source>
</evidence>
<keyword evidence="18" id="KW-1185">Reference proteome</keyword>
<dbReference type="InterPro" id="IPR013658">
    <property type="entry name" value="SGL"/>
</dbReference>
<dbReference type="Gene3D" id="2.120.10.30">
    <property type="entry name" value="TolB, C-terminal domain"/>
    <property type="match status" value="1"/>
</dbReference>
<comment type="cofactor">
    <cofactor evidence="4">
        <name>Mg(2+)</name>
        <dbReference type="ChEBI" id="CHEBI:18420"/>
    </cofactor>
</comment>
<dbReference type="AlphaFoldDB" id="A0AAE1F7K6"/>
<keyword evidence="12" id="KW-0106">Calcium</keyword>
<evidence type="ECO:0000256" key="15">
    <source>
        <dbReference type="PIRSR" id="PIRSR605511-2"/>
    </source>
</evidence>
<feature type="domain" description="SMP-30/Gluconolactonase/LRE-like region" evidence="16">
    <location>
        <begin position="2"/>
        <end position="157"/>
    </location>
</feature>
<protein>
    <recommendedName>
        <fullName evidence="8">Regucalcin</fullName>
        <ecNumber evidence="7">3.1.1.17</ecNumber>
    </recommendedName>
    <alternativeName>
        <fullName evidence="13">Gluconolactonase</fullName>
    </alternativeName>
</protein>
<accession>A0AAE1F7K6</accession>
<evidence type="ECO:0000256" key="14">
    <source>
        <dbReference type="PIRSR" id="PIRSR605511-1"/>
    </source>
</evidence>
<feature type="binding site" evidence="15">
    <location>
        <position position="45"/>
    </location>
    <ligand>
        <name>a divalent metal cation</name>
        <dbReference type="ChEBI" id="CHEBI:60240"/>
    </ligand>
</feature>
<dbReference type="InterPro" id="IPR008367">
    <property type="entry name" value="Regucalcin"/>
</dbReference>
<sequence length="203" mass="21875">MGRIWTGTMADETAPGVLDKHKGALYTLNTDLSIATGVDKISLSNGLAWNNEATTMYYIDSSNYAVYAFNYNAASGKIDNRRTVLDYKAASLGEDIPDGMTIDTNGHLWVANFYGQKVICIDPQVGKMIRQVSLPASNITSVCWGGPNYSTLYVTSSQFGIPEDKVKTDKAQGGVFAITGLGAKGSPPTNFKVDLTLLKSKIN</sequence>
<organism evidence="17 18">
    <name type="scientific">Petrolisthes cinctipes</name>
    <name type="common">Flat porcelain crab</name>
    <dbReference type="NCBI Taxonomy" id="88211"/>
    <lineage>
        <taxon>Eukaryota</taxon>
        <taxon>Metazoa</taxon>
        <taxon>Ecdysozoa</taxon>
        <taxon>Arthropoda</taxon>
        <taxon>Crustacea</taxon>
        <taxon>Multicrustacea</taxon>
        <taxon>Malacostraca</taxon>
        <taxon>Eumalacostraca</taxon>
        <taxon>Eucarida</taxon>
        <taxon>Decapoda</taxon>
        <taxon>Pleocyemata</taxon>
        <taxon>Anomura</taxon>
        <taxon>Galatheoidea</taxon>
        <taxon>Porcellanidae</taxon>
        <taxon>Petrolisthes</taxon>
    </lineage>
</organism>
<evidence type="ECO:0000256" key="9">
    <source>
        <dbReference type="ARBA" id="ARBA00022490"/>
    </source>
</evidence>
<dbReference type="Proteomes" id="UP001286313">
    <property type="component" value="Unassembled WGS sequence"/>
</dbReference>
<evidence type="ECO:0000256" key="4">
    <source>
        <dbReference type="ARBA" id="ARBA00001946"/>
    </source>
</evidence>
<reference evidence="17" key="1">
    <citation type="submission" date="2023-10" db="EMBL/GenBank/DDBJ databases">
        <title>Genome assemblies of two species of porcelain crab, Petrolisthes cinctipes and Petrolisthes manimaculis (Anomura: Porcellanidae).</title>
        <authorList>
            <person name="Angst P."/>
        </authorList>
    </citation>
    <scope>NUCLEOTIDE SEQUENCE</scope>
    <source>
        <strain evidence="17">PB745_01</strain>
        <tissue evidence="17">Gill</tissue>
    </source>
</reference>
<evidence type="ECO:0000256" key="6">
    <source>
        <dbReference type="ARBA" id="ARBA00008853"/>
    </source>
</evidence>
<gene>
    <name evidence="17" type="ORF">Pcinc_025599</name>
</gene>
<comment type="catalytic activity">
    <reaction evidence="1">
        <text>D-glucono-1,5-lactone + H2O = D-gluconate + H(+)</text>
        <dbReference type="Rhea" id="RHEA:10440"/>
        <dbReference type="ChEBI" id="CHEBI:15377"/>
        <dbReference type="ChEBI" id="CHEBI:15378"/>
        <dbReference type="ChEBI" id="CHEBI:16217"/>
        <dbReference type="ChEBI" id="CHEBI:18391"/>
        <dbReference type="EC" id="3.1.1.17"/>
    </reaction>
</comment>
<comment type="cofactor">
    <cofactor evidence="2">
        <name>Ca(2+)</name>
        <dbReference type="ChEBI" id="CHEBI:29108"/>
    </cofactor>
</comment>
<dbReference type="GO" id="GO:0005509">
    <property type="term" value="F:calcium ion binding"/>
    <property type="evidence" value="ECO:0007669"/>
    <property type="project" value="InterPro"/>
</dbReference>
<evidence type="ECO:0000256" key="7">
    <source>
        <dbReference type="ARBA" id="ARBA00013227"/>
    </source>
</evidence>
<evidence type="ECO:0000256" key="13">
    <source>
        <dbReference type="ARBA" id="ARBA00032464"/>
    </source>
</evidence>
<dbReference type="SUPFAM" id="SSF63829">
    <property type="entry name" value="Calcium-dependent phosphotriesterase"/>
    <property type="match status" value="1"/>
</dbReference>
<evidence type="ECO:0000256" key="3">
    <source>
        <dbReference type="ARBA" id="ARBA00001936"/>
    </source>
</evidence>
<dbReference type="InterPro" id="IPR005511">
    <property type="entry name" value="SMP-30"/>
</dbReference>
<keyword evidence="11" id="KW-0378">Hydrolase</keyword>